<organism evidence="2 3">
    <name type="scientific">Georgenia halophila</name>
    <dbReference type="NCBI Taxonomy" id="620889"/>
    <lineage>
        <taxon>Bacteria</taxon>
        <taxon>Bacillati</taxon>
        <taxon>Actinomycetota</taxon>
        <taxon>Actinomycetes</taxon>
        <taxon>Micrococcales</taxon>
        <taxon>Bogoriellaceae</taxon>
        <taxon>Georgenia</taxon>
    </lineage>
</organism>
<dbReference type="Proteomes" id="UP001500622">
    <property type="component" value="Unassembled WGS sequence"/>
</dbReference>
<keyword evidence="1" id="KW-1133">Transmembrane helix</keyword>
<dbReference type="EMBL" id="BAABGN010000006">
    <property type="protein sequence ID" value="GAA4422001.1"/>
    <property type="molecule type" value="Genomic_DNA"/>
</dbReference>
<proteinExistence type="predicted"/>
<feature type="transmembrane region" description="Helical" evidence="1">
    <location>
        <begin position="204"/>
        <end position="223"/>
    </location>
</feature>
<feature type="transmembrane region" description="Helical" evidence="1">
    <location>
        <begin position="257"/>
        <end position="278"/>
    </location>
</feature>
<feature type="transmembrane region" description="Helical" evidence="1">
    <location>
        <begin position="128"/>
        <end position="155"/>
    </location>
</feature>
<keyword evidence="3" id="KW-1185">Reference proteome</keyword>
<reference evidence="3" key="1">
    <citation type="journal article" date="2019" name="Int. J. Syst. Evol. Microbiol.">
        <title>The Global Catalogue of Microorganisms (GCM) 10K type strain sequencing project: providing services to taxonomists for standard genome sequencing and annotation.</title>
        <authorList>
            <consortium name="The Broad Institute Genomics Platform"/>
            <consortium name="The Broad Institute Genome Sequencing Center for Infectious Disease"/>
            <person name="Wu L."/>
            <person name="Ma J."/>
        </authorList>
    </citation>
    <scope>NUCLEOTIDE SEQUENCE [LARGE SCALE GENOMIC DNA]</scope>
    <source>
        <strain evidence="3">JCM 17810</strain>
    </source>
</reference>
<dbReference type="RefSeq" id="WP_345215702.1">
    <property type="nucleotide sequence ID" value="NZ_BAABGN010000006.1"/>
</dbReference>
<gene>
    <name evidence="2" type="ORF">GCM10023169_15760</name>
</gene>
<name>A0ABP8L5H1_9MICO</name>
<comment type="caution">
    <text evidence="2">The sequence shown here is derived from an EMBL/GenBank/DDBJ whole genome shotgun (WGS) entry which is preliminary data.</text>
</comment>
<accession>A0ABP8L5H1</accession>
<keyword evidence="1" id="KW-0812">Transmembrane</keyword>
<dbReference type="PANTHER" id="PTHR37305">
    <property type="entry name" value="INTEGRAL MEMBRANE PROTEIN-RELATED"/>
    <property type="match status" value="1"/>
</dbReference>
<feature type="transmembrane region" description="Helical" evidence="1">
    <location>
        <begin position="43"/>
        <end position="68"/>
    </location>
</feature>
<keyword evidence="1" id="KW-0472">Membrane</keyword>
<sequence length="283" mass="29457">MSATSTVTSGRHSGAGTAVDARLTFAGVMKGEWIKLASLRSTWWTLGITVVVMTLFSLLQASSVQFMTESPEMAGMVANLHGAELVTSGYQFGMVTIAVLGALAITGEYSTGMIRSTFAAVPSRLPVLVAKTIALVVLSTVTAAVSLVGAHLVAIPMLSSYDLVPALDDPDTWQVYGGMAFFFVASALFALGIGTLMRSTAGTITTVLGVLMLLPIVLGFVNVDWIQDAMKYLPSNAATGFLSVSGTFAGGDRLEPWTGVAVVAAWSVAALVAAAVVLRRRDA</sequence>
<evidence type="ECO:0000313" key="3">
    <source>
        <dbReference type="Proteomes" id="UP001500622"/>
    </source>
</evidence>
<feature type="transmembrane region" description="Helical" evidence="1">
    <location>
        <begin position="88"/>
        <end position="107"/>
    </location>
</feature>
<dbReference type="Pfam" id="PF12679">
    <property type="entry name" value="ABC2_membrane_2"/>
    <property type="match status" value="1"/>
</dbReference>
<feature type="transmembrane region" description="Helical" evidence="1">
    <location>
        <begin position="175"/>
        <end position="197"/>
    </location>
</feature>
<evidence type="ECO:0000256" key="1">
    <source>
        <dbReference type="SAM" id="Phobius"/>
    </source>
</evidence>
<evidence type="ECO:0000313" key="2">
    <source>
        <dbReference type="EMBL" id="GAA4422001.1"/>
    </source>
</evidence>
<dbReference type="PANTHER" id="PTHR37305:SF1">
    <property type="entry name" value="MEMBRANE PROTEIN"/>
    <property type="match status" value="1"/>
</dbReference>
<protein>
    <submittedName>
        <fullName evidence="2">ABC transporter permease</fullName>
    </submittedName>
</protein>